<sequence>MKAVTCEQRVLRPTSVFPLLCSQTGVLQHRHDRMMAIDILNNTSGLRAAARVGAGALRRHVTTSPRRHHALPPAHATNQ</sequence>
<organism evidence="2 3">
    <name type="scientific">Papilio xuthus</name>
    <name type="common">Asian swallowtail butterfly</name>
    <dbReference type="NCBI Taxonomy" id="66420"/>
    <lineage>
        <taxon>Eukaryota</taxon>
        <taxon>Metazoa</taxon>
        <taxon>Ecdysozoa</taxon>
        <taxon>Arthropoda</taxon>
        <taxon>Hexapoda</taxon>
        <taxon>Insecta</taxon>
        <taxon>Pterygota</taxon>
        <taxon>Neoptera</taxon>
        <taxon>Endopterygota</taxon>
        <taxon>Lepidoptera</taxon>
        <taxon>Glossata</taxon>
        <taxon>Ditrysia</taxon>
        <taxon>Papilionoidea</taxon>
        <taxon>Papilionidae</taxon>
        <taxon>Papilioninae</taxon>
        <taxon>Papilio</taxon>
    </lineage>
</organism>
<feature type="compositionally biased region" description="Basic residues" evidence="1">
    <location>
        <begin position="60"/>
        <end position="70"/>
    </location>
</feature>
<protein>
    <submittedName>
        <fullName evidence="2">Uncharacterized protein</fullName>
    </submittedName>
</protein>
<proteinExistence type="predicted"/>
<name>A0A194Q3W1_PAPXU</name>
<keyword evidence="3" id="KW-1185">Reference proteome</keyword>
<evidence type="ECO:0000313" key="3">
    <source>
        <dbReference type="Proteomes" id="UP000053268"/>
    </source>
</evidence>
<dbReference type="EMBL" id="KQ459472">
    <property type="protein sequence ID" value="KPJ00228.1"/>
    <property type="molecule type" value="Genomic_DNA"/>
</dbReference>
<feature type="region of interest" description="Disordered" evidence="1">
    <location>
        <begin position="60"/>
        <end position="79"/>
    </location>
</feature>
<accession>A0A194Q3W1</accession>
<evidence type="ECO:0000313" key="2">
    <source>
        <dbReference type="EMBL" id="KPJ00228.1"/>
    </source>
</evidence>
<evidence type="ECO:0000256" key="1">
    <source>
        <dbReference type="SAM" id="MobiDB-lite"/>
    </source>
</evidence>
<gene>
    <name evidence="2" type="ORF">RR46_03015</name>
</gene>
<dbReference type="AlphaFoldDB" id="A0A194Q3W1"/>
<reference evidence="2 3" key="1">
    <citation type="journal article" date="2015" name="Nat. Commun.">
        <title>Outbred genome sequencing and CRISPR/Cas9 gene editing in butterflies.</title>
        <authorList>
            <person name="Li X."/>
            <person name="Fan D."/>
            <person name="Zhang W."/>
            <person name="Liu G."/>
            <person name="Zhang L."/>
            <person name="Zhao L."/>
            <person name="Fang X."/>
            <person name="Chen L."/>
            <person name="Dong Y."/>
            <person name="Chen Y."/>
            <person name="Ding Y."/>
            <person name="Zhao R."/>
            <person name="Feng M."/>
            <person name="Zhu Y."/>
            <person name="Feng Y."/>
            <person name="Jiang X."/>
            <person name="Zhu D."/>
            <person name="Xiang H."/>
            <person name="Feng X."/>
            <person name="Li S."/>
            <person name="Wang J."/>
            <person name="Zhang G."/>
            <person name="Kronforst M.R."/>
            <person name="Wang W."/>
        </authorList>
    </citation>
    <scope>NUCLEOTIDE SEQUENCE [LARGE SCALE GENOMIC DNA]</scope>
    <source>
        <strain evidence="2">Ya'a_city_454_Px</strain>
        <tissue evidence="2">Whole body</tissue>
    </source>
</reference>
<dbReference type="Proteomes" id="UP000053268">
    <property type="component" value="Unassembled WGS sequence"/>
</dbReference>